<dbReference type="InParanoid" id="A0A2R6R9Y2"/>
<name>A0A2R6R9Y2_ACTCC</name>
<evidence type="ECO:0000259" key="4">
    <source>
        <dbReference type="Pfam" id="PF00685"/>
    </source>
</evidence>
<dbReference type="InterPro" id="IPR000863">
    <property type="entry name" value="Sulfotransferase_dom"/>
</dbReference>
<sequence>MSNLPPKPSMENNQTRATITTAAATTNSSSKEADHDDCHDLLIASLPKEKGWAFHQLYLYQGFWCPPVLIREEMAVQQHFQAGQNDIALATIPKSGTTWLKALAFSILHRQHYTPSQNHPLLTSNPHTLVPFLGKAFLDQDLTSNTTHSHRLFSTHLPYHALPPSIKNFAIGCRIVYLCRNPYDTFISAWHFFTKARPDSLKPLSLNDAFDMYCRGVFGYGPFWDHVLDYWKESLERPQKVLFLKYEDLKDNPILHMKRLAEFMGVPFSIEEEKEGLIEEMSRLCSINNLRELDVNKTGKFGSYFDNKTLFRRGEVGDWVNYLTPEMVDRLDKIVKEKMDGLGLTFKTSL</sequence>
<evidence type="ECO:0000256" key="1">
    <source>
        <dbReference type="ARBA" id="ARBA00005771"/>
    </source>
</evidence>
<dbReference type="Gramene" id="PSS24372">
    <property type="protein sequence ID" value="PSS24372"/>
    <property type="gene ID" value="CEY00_Acc16994"/>
</dbReference>
<dbReference type="InterPro" id="IPR027417">
    <property type="entry name" value="P-loop_NTPase"/>
</dbReference>
<comment type="similarity">
    <text evidence="1 3">Belongs to the sulfotransferase 1 family.</text>
</comment>
<dbReference type="EC" id="2.8.2.-" evidence="3"/>
<reference evidence="5 6" key="1">
    <citation type="submission" date="2017-07" db="EMBL/GenBank/DDBJ databases">
        <title>An improved, manually edited Actinidia chinensis var. chinensis (kiwifruit) genome highlights the challenges associated with draft genomes and gene prediction in plants.</title>
        <authorList>
            <person name="Pilkington S."/>
            <person name="Crowhurst R."/>
            <person name="Hilario E."/>
            <person name="Nardozza S."/>
            <person name="Fraser L."/>
            <person name="Peng Y."/>
            <person name="Gunaseelan K."/>
            <person name="Simpson R."/>
            <person name="Tahir J."/>
            <person name="Deroles S."/>
            <person name="Templeton K."/>
            <person name="Luo Z."/>
            <person name="Davy M."/>
            <person name="Cheng C."/>
            <person name="Mcneilage M."/>
            <person name="Scaglione D."/>
            <person name="Liu Y."/>
            <person name="Zhang Q."/>
            <person name="Datson P."/>
            <person name="De Silva N."/>
            <person name="Gardiner S."/>
            <person name="Bassett H."/>
            <person name="Chagne D."/>
            <person name="Mccallum J."/>
            <person name="Dzierzon H."/>
            <person name="Deng C."/>
            <person name="Wang Y.-Y."/>
            <person name="Barron N."/>
            <person name="Manako K."/>
            <person name="Bowen J."/>
            <person name="Foster T."/>
            <person name="Erridge Z."/>
            <person name="Tiffin H."/>
            <person name="Waite C."/>
            <person name="Davies K."/>
            <person name="Grierson E."/>
            <person name="Laing W."/>
            <person name="Kirk R."/>
            <person name="Chen X."/>
            <person name="Wood M."/>
            <person name="Montefiori M."/>
            <person name="Brummell D."/>
            <person name="Schwinn K."/>
            <person name="Catanach A."/>
            <person name="Fullerton C."/>
            <person name="Li D."/>
            <person name="Meiyalaghan S."/>
            <person name="Nieuwenhuizen N."/>
            <person name="Read N."/>
            <person name="Prakash R."/>
            <person name="Hunter D."/>
            <person name="Zhang H."/>
            <person name="Mckenzie M."/>
            <person name="Knabel M."/>
            <person name="Harris A."/>
            <person name="Allan A."/>
            <person name="Chen A."/>
            <person name="Janssen B."/>
            <person name="Plunkett B."/>
            <person name="Dwamena C."/>
            <person name="Voogd C."/>
            <person name="Leif D."/>
            <person name="Lafferty D."/>
            <person name="Souleyre E."/>
            <person name="Varkonyi-Gasic E."/>
            <person name="Gambi F."/>
            <person name="Hanley J."/>
            <person name="Yao J.-L."/>
            <person name="Cheung J."/>
            <person name="David K."/>
            <person name="Warren B."/>
            <person name="Marsh K."/>
            <person name="Snowden K."/>
            <person name="Lin-Wang K."/>
            <person name="Brian L."/>
            <person name="Martinez-Sanchez M."/>
            <person name="Wang M."/>
            <person name="Ileperuma N."/>
            <person name="Macnee N."/>
            <person name="Campin R."/>
            <person name="Mcatee P."/>
            <person name="Drummond R."/>
            <person name="Espley R."/>
            <person name="Ireland H."/>
            <person name="Wu R."/>
            <person name="Atkinson R."/>
            <person name="Karunairetnam S."/>
            <person name="Bulley S."/>
            <person name="Chunkath S."/>
            <person name="Hanley Z."/>
            <person name="Storey R."/>
            <person name="Thrimawithana A."/>
            <person name="Thomson S."/>
            <person name="David C."/>
            <person name="Testolin R."/>
        </authorList>
    </citation>
    <scope>NUCLEOTIDE SEQUENCE [LARGE SCALE GENOMIC DNA]</scope>
    <source>
        <strain evidence="6">cv. Red5</strain>
        <tissue evidence="5">Young leaf</tissue>
    </source>
</reference>
<accession>A0A2R6R9Y2</accession>
<organism evidence="5 6">
    <name type="scientific">Actinidia chinensis var. chinensis</name>
    <name type="common">Chinese soft-hair kiwi</name>
    <dbReference type="NCBI Taxonomy" id="1590841"/>
    <lineage>
        <taxon>Eukaryota</taxon>
        <taxon>Viridiplantae</taxon>
        <taxon>Streptophyta</taxon>
        <taxon>Embryophyta</taxon>
        <taxon>Tracheophyta</taxon>
        <taxon>Spermatophyta</taxon>
        <taxon>Magnoliopsida</taxon>
        <taxon>eudicotyledons</taxon>
        <taxon>Gunneridae</taxon>
        <taxon>Pentapetalae</taxon>
        <taxon>asterids</taxon>
        <taxon>Ericales</taxon>
        <taxon>Actinidiaceae</taxon>
        <taxon>Actinidia</taxon>
    </lineage>
</organism>
<evidence type="ECO:0000256" key="2">
    <source>
        <dbReference type="ARBA" id="ARBA00022679"/>
    </source>
</evidence>
<evidence type="ECO:0000313" key="5">
    <source>
        <dbReference type="EMBL" id="PSS24372.1"/>
    </source>
</evidence>
<gene>
    <name evidence="5" type="ORF">CEY00_Acc16994</name>
</gene>
<protein>
    <recommendedName>
        <fullName evidence="3">Sulfotransferase</fullName>
        <ecNumber evidence="3">2.8.2.-</ecNumber>
    </recommendedName>
</protein>
<keyword evidence="6" id="KW-1185">Reference proteome</keyword>
<evidence type="ECO:0000313" key="6">
    <source>
        <dbReference type="Proteomes" id="UP000241394"/>
    </source>
</evidence>
<keyword evidence="2 3" id="KW-0808">Transferase</keyword>
<dbReference type="AlphaFoldDB" id="A0A2R6R9Y2"/>
<reference evidence="6" key="2">
    <citation type="journal article" date="2018" name="BMC Genomics">
        <title>A manually annotated Actinidia chinensis var. chinensis (kiwifruit) genome highlights the challenges associated with draft genomes and gene prediction in plants.</title>
        <authorList>
            <person name="Pilkington S.M."/>
            <person name="Crowhurst R."/>
            <person name="Hilario E."/>
            <person name="Nardozza S."/>
            <person name="Fraser L."/>
            <person name="Peng Y."/>
            <person name="Gunaseelan K."/>
            <person name="Simpson R."/>
            <person name="Tahir J."/>
            <person name="Deroles S.C."/>
            <person name="Templeton K."/>
            <person name="Luo Z."/>
            <person name="Davy M."/>
            <person name="Cheng C."/>
            <person name="McNeilage M."/>
            <person name="Scaglione D."/>
            <person name="Liu Y."/>
            <person name="Zhang Q."/>
            <person name="Datson P."/>
            <person name="De Silva N."/>
            <person name="Gardiner S.E."/>
            <person name="Bassett H."/>
            <person name="Chagne D."/>
            <person name="McCallum J."/>
            <person name="Dzierzon H."/>
            <person name="Deng C."/>
            <person name="Wang Y.Y."/>
            <person name="Barron L."/>
            <person name="Manako K."/>
            <person name="Bowen J."/>
            <person name="Foster T.M."/>
            <person name="Erridge Z.A."/>
            <person name="Tiffin H."/>
            <person name="Waite C.N."/>
            <person name="Davies K.M."/>
            <person name="Grierson E.P."/>
            <person name="Laing W.A."/>
            <person name="Kirk R."/>
            <person name="Chen X."/>
            <person name="Wood M."/>
            <person name="Montefiori M."/>
            <person name="Brummell D.A."/>
            <person name="Schwinn K.E."/>
            <person name="Catanach A."/>
            <person name="Fullerton C."/>
            <person name="Li D."/>
            <person name="Meiyalaghan S."/>
            <person name="Nieuwenhuizen N."/>
            <person name="Read N."/>
            <person name="Prakash R."/>
            <person name="Hunter D."/>
            <person name="Zhang H."/>
            <person name="McKenzie M."/>
            <person name="Knabel M."/>
            <person name="Harris A."/>
            <person name="Allan A.C."/>
            <person name="Gleave A."/>
            <person name="Chen A."/>
            <person name="Janssen B.J."/>
            <person name="Plunkett B."/>
            <person name="Ampomah-Dwamena C."/>
            <person name="Voogd C."/>
            <person name="Leif D."/>
            <person name="Lafferty D."/>
            <person name="Souleyre E.J.F."/>
            <person name="Varkonyi-Gasic E."/>
            <person name="Gambi F."/>
            <person name="Hanley J."/>
            <person name="Yao J.L."/>
            <person name="Cheung J."/>
            <person name="David K.M."/>
            <person name="Warren B."/>
            <person name="Marsh K."/>
            <person name="Snowden K.C."/>
            <person name="Lin-Wang K."/>
            <person name="Brian L."/>
            <person name="Martinez-Sanchez M."/>
            <person name="Wang M."/>
            <person name="Ileperuma N."/>
            <person name="Macnee N."/>
            <person name="Campin R."/>
            <person name="McAtee P."/>
            <person name="Drummond R.S.M."/>
            <person name="Espley R.V."/>
            <person name="Ireland H.S."/>
            <person name="Wu R."/>
            <person name="Atkinson R.G."/>
            <person name="Karunairetnam S."/>
            <person name="Bulley S."/>
            <person name="Chunkath S."/>
            <person name="Hanley Z."/>
            <person name="Storey R."/>
            <person name="Thrimawithana A.H."/>
            <person name="Thomson S."/>
            <person name="David C."/>
            <person name="Testolin R."/>
            <person name="Huang H."/>
            <person name="Hellens R.P."/>
            <person name="Schaffer R.J."/>
        </authorList>
    </citation>
    <scope>NUCLEOTIDE SEQUENCE [LARGE SCALE GENOMIC DNA]</scope>
    <source>
        <strain evidence="6">cv. Red5</strain>
    </source>
</reference>
<comment type="caution">
    <text evidence="5">The sequence shown here is derived from an EMBL/GenBank/DDBJ whole genome shotgun (WGS) entry which is preliminary data.</text>
</comment>
<dbReference type="Gene3D" id="3.40.50.300">
    <property type="entry name" value="P-loop containing nucleotide triphosphate hydrolases"/>
    <property type="match status" value="1"/>
</dbReference>
<dbReference type="Pfam" id="PF00685">
    <property type="entry name" value="Sulfotransfer_1"/>
    <property type="match status" value="1"/>
</dbReference>
<dbReference type="OrthoDB" id="205623at2759"/>
<dbReference type="SUPFAM" id="SSF52540">
    <property type="entry name" value="P-loop containing nucleoside triphosphate hydrolases"/>
    <property type="match status" value="1"/>
</dbReference>
<dbReference type="PANTHER" id="PTHR11783">
    <property type="entry name" value="SULFOTRANSFERASE SULT"/>
    <property type="match status" value="1"/>
</dbReference>
<dbReference type="OMA" id="DVWVVTL"/>
<proteinExistence type="inferred from homology"/>
<dbReference type="FunCoup" id="A0A2R6R9Y2">
    <property type="interactions" value="48"/>
</dbReference>
<dbReference type="GO" id="GO:0008146">
    <property type="term" value="F:sulfotransferase activity"/>
    <property type="evidence" value="ECO:0007669"/>
    <property type="project" value="InterPro"/>
</dbReference>
<dbReference type="Proteomes" id="UP000241394">
    <property type="component" value="Chromosome LG8"/>
</dbReference>
<feature type="domain" description="Sulfotransferase" evidence="4">
    <location>
        <begin position="85"/>
        <end position="343"/>
    </location>
</feature>
<evidence type="ECO:0000256" key="3">
    <source>
        <dbReference type="RuleBase" id="RU361155"/>
    </source>
</evidence>
<dbReference type="STRING" id="1590841.A0A2R6R9Y2"/>
<dbReference type="EMBL" id="NKQK01000008">
    <property type="protein sequence ID" value="PSS24372.1"/>
    <property type="molecule type" value="Genomic_DNA"/>
</dbReference>